<evidence type="ECO:0000313" key="2">
    <source>
        <dbReference type="EMBL" id="AWM78840.1"/>
    </source>
</evidence>
<dbReference type="OrthoDB" id="7488526at2"/>
<proteinExistence type="predicted"/>
<dbReference type="Proteomes" id="UP000247763">
    <property type="component" value="Chromosome"/>
</dbReference>
<dbReference type="InterPro" id="IPR044855">
    <property type="entry name" value="CoA-Trfase_III_dom3_sf"/>
</dbReference>
<dbReference type="InterPro" id="IPR023606">
    <property type="entry name" value="CoA-Trfase_III_dom_1_sf"/>
</dbReference>
<organism evidence="2 3">
    <name type="scientific">Phenylobacterium parvum</name>
    <dbReference type="NCBI Taxonomy" id="2201350"/>
    <lineage>
        <taxon>Bacteria</taxon>
        <taxon>Pseudomonadati</taxon>
        <taxon>Pseudomonadota</taxon>
        <taxon>Alphaproteobacteria</taxon>
        <taxon>Caulobacterales</taxon>
        <taxon>Caulobacteraceae</taxon>
        <taxon>Phenylobacterium</taxon>
    </lineage>
</organism>
<dbReference type="InterPro" id="IPR050483">
    <property type="entry name" value="CoA-transferase_III_domain"/>
</dbReference>
<dbReference type="EMBL" id="CP029479">
    <property type="protein sequence ID" value="AWM78840.1"/>
    <property type="molecule type" value="Genomic_DNA"/>
</dbReference>
<evidence type="ECO:0000313" key="3">
    <source>
        <dbReference type="Proteomes" id="UP000247763"/>
    </source>
</evidence>
<keyword evidence="3" id="KW-1185">Reference proteome</keyword>
<dbReference type="SUPFAM" id="SSF89796">
    <property type="entry name" value="CoA-transferase family III (CaiB/BaiF)"/>
    <property type="match status" value="1"/>
</dbReference>
<gene>
    <name evidence="2" type="ORF">HYN04_11105</name>
</gene>
<dbReference type="KEGG" id="phb:HYN04_11105"/>
<dbReference type="PANTHER" id="PTHR48207">
    <property type="entry name" value="SUCCINATE--HYDROXYMETHYLGLUTARATE COA-TRANSFERASE"/>
    <property type="match status" value="1"/>
</dbReference>
<dbReference type="Gene3D" id="3.40.50.10540">
    <property type="entry name" value="Crotonobetainyl-coa:carnitine coa-transferase, domain 1"/>
    <property type="match status" value="1"/>
</dbReference>
<evidence type="ECO:0000256" key="1">
    <source>
        <dbReference type="ARBA" id="ARBA00022679"/>
    </source>
</evidence>
<dbReference type="Pfam" id="PF02515">
    <property type="entry name" value="CoA_transf_3"/>
    <property type="match status" value="1"/>
</dbReference>
<accession>A0A2Z3I0E6</accession>
<dbReference type="PANTHER" id="PTHR48207:SF3">
    <property type="entry name" value="SUCCINATE--HYDROXYMETHYLGLUTARATE COA-TRANSFERASE"/>
    <property type="match status" value="1"/>
</dbReference>
<keyword evidence="1 2" id="KW-0808">Transferase</keyword>
<dbReference type="AlphaFoldDB" id="A0A2Z3I0E6"/>
<sequence length="394" mass="42325">MLQGLKVVELATWIAAPGCAAIMADWGADVIKVESLGGDATRTFFPESPETPGNPIFTMENRGKRGVALDIASPEGREAMLGILSGADVFITNVRPGALKRARLDYETLKAAFPRLIYASVSGVGLEGPDVDLPAFDITVFWTKSGVGRSHIPPDQEPFACRPGFGDHTTALATLSSILAALHERHATGRGRLVECSLLRTASYALGWDMATQLRFGEAPTTQPRNLRPHPISGIYFRTLDDRWITFVLKGPTCYPTLMKVLGHPEVIDDPRYALPTTDLDIVREIRARADAAFARMTLAEAAVILTEADLAWAPLQSLSEVVGSEQYLATGCAVEVSDGWGGRMASPAAPGRFPEGAPEVTRGAPKLGEHTREVLAEAGVAEEVIQKVMARLG</sequence>
<reference evidence="3" key="1">
    <citation type="submission" date="2018-05" db="EMBL/GenBank/DDBJ databases">
        <title>Genome sequencing of Phenylobacterium sp. HYN0004.</title>
        <authorList>
            <person name="Yi H."/>
            <person name="Baek C."/>
        </authorList>
    </citation>
    <scope>NUCLEOTIDE SEQUENCE [LARGE SCALE GENOMIC DNA]</scope>
    <source>
        <strain evidence="3">HYN0004</strain>
    </source>
</reference>
<protein>
    <submittedName>
        <fullName evidence="2">CoA transferase</fullName>
    </submittedName>
</protein>
<dbReference type="InterPro" id="IPR003673">
    <property type="entry name" value="CoA-Trfase_fam_III"/>
</dbReference>
<dbReference type="GO" id="GO:0008410">
    <property type="term" value="F:CoA-transferase activity"/>
    <property type="evidence" value="ECO:0007669"/>
    <property type="project" value="TreeGrafter"/>
</dbReference>
<dbReference type="Gene3D" id="3.30.1540.10">
    <property type="entry name" value="formyl-coa transferase, domain 3"/>
    <property type="match status" value="1"/>
</dbReference>
<name>A0A2Z3I0E6_9CAUL</name>